<reference evidence="3" key="1">
    <citation type="journal article" date="2005" name="Nature">
        <title>The map-based sequence of the rice genome.</title>
        <authorList>
            <consortium name="International rice genome sequencing project (IRGSP)"/>
            <person name="Matsumoto T."/>
            <person name="Wu J."/>
            <person name="Kanamori H."/>
            <person name="Katayose Y."/>
            <person name="Fujisawa M."/>
            <person name="Namiki N."/>
            <person name="Mizuno H."/>
            <person name="Yamamoto K."/>
            <person name="Antonio B.A."/>
            <person name="Baba T."/>
            <person name="Sakata K."/>
            <person name="Nagamura Y."/>
            <person name="Aoki H."/>
            <person name="Arikawa K."/>
            <person name="Arita K."/>
            <person name="Bito T."/>
            <person name="Chiden Y."/>
            <person name="Fujitsuka N."/>
            <person name="Fukunaka R."/>
            <person name="Hamada M."/>
            <person name="Harada C."/>
            <person name="Hayashi A."/>
            <person name="Hijishita S."/>
            <person name="Honda M."/>
            <person name="Hosokawa S."/>
            <person name="Ichikawa Y."/>
            <person name="Idonuma A."/>
            <person name="Iijima M."/>
            <person name="Ikeda M."/>
            <person name="Ikeno M."/>
            <person name="Ito K."/>
            <person name="Ito S."/>
            <person name="Ito T."/>
            <person name="Ito Y."/>
            <person name="Ito Y."/>
            <person name="Iwabuchi A."/>
            <person name="Kamiya K."/>
            <person name="Karasawa W."/>
            <person name="Kurita K."/>
            <person name="Katagiri S."/>
            <person name="Kikuta A."/>
            <person name="Kobayashi H."/>
            <person name="Kobayashi N."/>
            <person name="Machita K."/>
            <person name="Maehara T."/>
            <person name="Masukawa M."/>
            <person name="Mizubayashi T."/>
            <person name="Mukai Y."/>
            <person name="Nagasaki H."/>
            <person name="Nagata Y."/>
            <person name="Naito S."/>
            <person name="Nakashima M."/>
            <person name="Nakama Y."/>
            <person name="Nakamichi Y."/>
            <person name="Nakamura M."/>
            <person name="Meguro A."/>
            <person name="Negishi M."/>
            <person name="Ohta I."/>
            <person name="Ohta T."/>
            <person name="Okamoto M."/>
            <person name="Ono N."/>
            <person name="Saji S."/>
            <person name="Sakaguchi M."/>
            <person name="Sakai K."/>
            <person name="Shibata M."/>
            <person name="Shimokawa T."/>
            <person name="Song J."/>
            <person name="Takazaki Y."/>
            <person name="Terasawa K."/>
            <person name="Tsugane M."/>
            <person name="Tsuji K."/>
            <person name="Ueda S."/>
            <person name="Waki K."/>
            <person name="Yamagata H."/>
            <person name="Yamamoto M."/>
            <person name="Yamamoto S."/>
            <person name="Yamane H."/>
            <person name="Yoshiki S."/>
            <person name="Yoshihara R."/>
            <person name="Yukawa K."/>
            <person name="Zhong H."/>
            <person name="Yano M."/>
            <person name="Yuan Q."/>
            <person name="Ouyang S."/>
            <person name="Liu J."/>
            <person name="Jones K.M."/>
            <person name="Gansberger K."/>
            <person name="Moffat K."/>
            <person name="Hill J."/>
            <person name="Bera J."/>
            <person name="Fadrosh D."/>
            <person name="Jin S."/>
            <person name="Johri S."/>
            <person name="Kim M."/>
            <person name="Overton L."/>
            <person name="Reardon M."/>
            <person name="Tsitrin T."/>
            <person name="Vuong H."/>
            <person name="Weaver B."/>
            <person name="Ciecko A."/>
            <person name="Tallon L."/>
            <person name="Jackson J."/>
            <person name="Pai G."/>
            <person name="Aken S.V."/>
            <person name="Utterback T."/>
            <person name="Reidmuller S."/>
            <person name="Feldblyum T."/>
            <person name="Hsiao J."/>
            <person name="Zismann V."/>
            <person name="Iobst S."/>
            <person name="de Vazeille A.R."/>
            <person name="Buell C.R."/>
            <person name="Ying K."/>
            <person name="Li Y."/>
            <person name="Lu T."/>
            <person name="Huang Y."/>
            <person name="Zhao Q."/>
            <person name="Feng Q."/>
            <person name="Zhang L."/>
            <person name="Zhu J."/>
            <person name="Weng Q."/>
            <person name="Mu J."/>
            <person name="Lu Y."/>
            <person name="Fan D."/>
            <person name="Liu Y."/>
            <person name="Guan J."/>
            <person name="Zhang Y."/>
            <person name="Yu S."/>
            <person name="Liu X."/>
            <person name="Zhang Y."/>
            <person name="Hong G."/>
            <person name="Han B."/>
            <person name="Choisne N."/>
            <person name="Demange N."/>
            <person name="Orjeda G."/>
            <person name="Samain S."/>
            <person name="Cattolico L."/>
            <person name="Pelletier E."/>
            <person name="Couloux A."/>
            <person name="Segurens B."/>
            <person name="Wincker P."/>
            <person name="D'Hont A."/>
            <person name="Scarpelli C."/>
            <person name="Weissenbach J."/>
            <person name="Salanoubat M."/>
            <person name="Quetier F."/>
            <person name="Yu Y."/>
            <person name="Kim H.R."/>
            <person name="Rambo T."/>
            <person name="Currie J."/>
            <person name="Collura K."/>
            <person name="Luo M."/>
            <person name="Yang T."/>
            <person name="Ammiraju J.S.S."/>
            <person name="Engler F."/>
            <person name="Soderlund C."/>
            <person name="Wing R.A."/>
            <person name="Palmer L.E."/>
            <person name="de la Bastide M."/>
            <person name="Spiegel L."/>
            <person name="Nascimento L."/>
            <person name="Zutavern T."/>
            <person name="O'Shaughnessy A."/>
            <person name="Dike S."/>
            <person name="Dedhia N."/>
            <person name="Preston R."/>
            <person name="Balija V."/>
            <person name="McCombie W.R."/>
            <person name="Chow T."/>
            <person name="Chen H."/>
            <person name="Chung M."/>
            <person name="Chen C."/>
            <person name="Shaw J."/>
            <person name="Wu H."/>
            <person name="Hsiao K."/>
            <person name="Chao Y."/>
            <person name="Chu M."/>
            <person name="Cheng C."/>
            <person name="Hour A."/>
            <person name="Lee P."/>
            <person name="Lin S."/>
            <person name="Lin Y."/>
            <person name="Liou J."/>
            <person name="Liu S."/>
            <person name="Hsing Y."/>
            <person name="Raghuvanshi S."/>
            <person name="Mohanty A."/>
            <person name="Bharti A.K."/>
            <person name="Gaur A."/>
            <person name="Gupta V."/>
            <person name="Kumar D."/>
            <person name="Ravi V."/>
            <person name="Vij S."/>
            <person name="Kapur A."/>
            <person name="Khurana P."/>
            <person name="Khurana P."/>
            <person name="Khurana J.P."/>
            <person name="Tyagi A.K."/>
            <person name="Gaikwad K."/>
            <person name="Singh A."/>
            <person name="Dalal V."/>
            <person name="Srivastava S."/>
            <person name="Dixit A."/>
            <person name="Pal A.K."/>
            <person name="Ghazi I.A."/>
            <person name="Yadav M."/>
            <person name="Pandit A."/>
            <person name="Bhargava A."/>
            <person name="Sureshbabu K."/>
            <person name="Batra K."/>
            <person name="Sharma T.R."/>
            <person name="Mohapatra T."/>
            <person name="Singh N.K."/>
            <person name="Messing J."/>
            <person name="Nelson A.B."/>
            <person name="Fuks G."/>
            <person name="Kavchok S."/>
            <person name="Keizer G."/>
            <person name="Linton E."/>
            <person name="Llaca V."/>
            <person name="Song R."/>
            <person name="Tanyolac B."/>
            <person name="Young S."/>
            <person name="Ho-Il K."/>
            <person name="Hahn J.H."/>
            <person name="Sangsakoo G."/>
            <person name="Vanavichit A."/>
            <person name="de Mattos Luiz.A.T."/>
            <person name="Zimmer P.D."/>
            <person name="Malone G."/>
            <person name="Dellagostin O."/>
            <person name="de Oliveira A.C."/>
            <person name="Bevan M."/>
            <person name="Bancroft I."/>
            <person name="Minx P."/>
            <person name="Cordum H."/>
            <person name="Wilson R."/>
            <person name="Cheng Z."/>
            <person name="Jin W."/>
            <person name="Jiang J."/>
            <person name="Leong S.A."/>
            <person name="Iwama H."/>
            <person name="Gojobori T."/>
            <person name="Itoh T."/>
            <person name="Niimura Y."/>
            <person name="Fujii Y."/>
            <person name="Habara T."/>
            <person name="Sakai H."/>
            <person name="Sato Y."/>
            <person name="Wilson G."/>
            <person name="Kumar K."/>
            <person name="McCouch S."/>
            <person name="Juretic N."/>
            <person name="Hoen D."/>
            <person name="Wright S."/>
            <person name="Bruskiewich R."/>
            <person name="Bureau T."/>
            <person name="Miyao A."/>
            <person name="Hirochika H."/>
            <person name="Nishikawa T."/>
            <person name="Kadowaki K."/>
            <person name="Sugiura M."/>
            <person name="Burr B."/>
            <person name="Sasaki T."/>
        </authorList>
    </citation>
    <scope>NUCLEOTIDE SEQUENCE [LARGE SCALE GENOMIC DNA]</scope>
    <source>
        <strain evidence="3">cv. Nipponbare</strain>
    </source>
</reference>
<feature type="region of interest" description="Disordered" evidence="1">
    <location>
        <begin position="1"/>
        <end position="20"/>
    </location>
</feature>
<dbReference type="Proteomes" id="UP000000763">
    <property type="component" value="Chromosome 10"/>
</dbReference>
<name>Q8LM71_ORYSJ</name>
<protein>
    <submittedName>
        <fullName evidence="2">Uncharacterized protein</fullName>
    </submittedName>
</protein>
<dbReference type="PANTHER" id="PTHR31431:SF1">
    <property type="entry name" value="NUCLEOPORIN NUP188"/>
    <property type="match status" value="1"/>
</dbReference>
<organism evidence="2 3">
    <name type="scientific">Oryza sativa subsp. japonica</name>
    <name type="common">Rice</name>
    <dbReference type="NCBI Taxonomy" id="39947"/>
    <lineage>
        <taxon>Eukaryota</taxon>
        <taxon>Viridiplantae</taxon>
        <taxon>Streptophyta</taxon>
        <taxon>Embryophyta</taxon>
        <taxon>Tracheophyta</taxon>
        <taxon>Spermatophyta</taxon>
        <taxon>Magnoliopsida</taxon>
        <taxon>Liliopsida</taxon>
        <taxon>Poales</taxon>
        <taxon>Poaceae</taxon>
        <taxon>BOP clade</taxon>
        <taxon>Oryzoideae</taxon>
        <taxon>Oryzeae</taxon>
        <taxon>Oryzinae</taxon>
        <taxon>Oryza</taxon>
        <taxon>Oryza sativa</taxon>
    </lineage>
</organism>
<evidence type="ECO:0000313" key="3">
    <source>
        <dbReference type="Proteomes" id="UP000000763"/>
    </source>
</evidence>
<dbReference type="EMBL" id="AC122145">
    <property type="protein sequence ID" value="AAM46049.1"/>
    <property type="molecule type" value="Genomic_DNA"/>
</dbReference>
<dbReference type="HOGENOM" id="CLU_020447_0_0_1"/>
<reference evidence="3" key="2">
    <citation type="journal article" date="2008" name="Nucleic Acids Res.">
        <title>The rice annotation project database (RAP-DB): 2008 update.</title>
        <authorList>
            <consortium name="The rice annotation project (RAP)"/>
        </authorList>
    </citation>
    <scope>GENOME REANNOTATION</scope>
    <source>
        <strain evidence="3">cv. Nipponbare</strain>
    </source>
</reference>
<dbReference type="PANTHER" id="PTHR31431">
    <property type="entry name" value="NUCLEOPORIN NUP188 HOMOLOG"/>
    <property type="match status" value="1"/>
</dbReference>
<accession>Q8LM71</accession>
<proteinExistence type="predicted"/>
<evidence type="ECO:0000256" key="1">
    <source>
        <dbReference type="SAM" id="MobiDB-lite"/>
    </source>
</evidence>
<evidence type="ECO:0000313" key="2">
    <source>
        <dbReference type="EMBL" id="AAM46049.1"/>
    </source>
</evidence>
<gene>
    <name evidence="2" type="primary">OSJNAa0034B05.4</name>
</gene>
<dbReference type="InterPro" id="IPR044840">
    <property type="entry name" value="Nup188"/>
</dbReference>
<sequence>MASGGASSAPATASTPAAAAATTTTSKTASASLWWDPFIDLSDDLDRAAAASPSVPDALAERIKAHHAWLRGSVSMFVKPSDASRGALDASEVVVGEHRLAVKPELKAAALRLSKCMNLDEVQSYILVKRTSENTPTALVADTEEFLRLVSVQYYLERQCLLKCIRRIFVHANDCSDSIDAVREEASVLVREEVEQRLLSIVRDSLASAFSVKGGAELTISWLEETLIEINLIFDILFLFFYDNLSRCNGGLWIMLCSIFKDMLSGSYDVGKFAVSVEAKNSFHYAKAQLLFILIQTLDFESLLRMVRDEVPFSGGYSTFSVVDILEMDVEVSKLPEFAAVESGPLILAWAVFLCLVMSLPGSNTNLGPVSGFRGILRTFISAFVASYEISYQTEDSSLGMILNILCEVYDGEESLCMQFWDKDSFIDGPIRFNYLERMNGVTTLYAVPRSDTDNVNYHDQIEIHSPISIFGIEGTTIPGGSHGYILKVLEDDVALVRWEDLCLALLHADKSLAVQASQNLGYIDKHVRIDIAKIFCTSIFKYVEDFNNACVMSKTLGMLAEMLSCVPYHVFNVALDCGFFITQSGVASSDWLLSGALARMLFATSEDSGDCSSLTTTVLDFAIQVLRKGAAADDIISSFIIFSVQYIMVNHMNWKYKSYSRWKITLKVFDLVKSCIQVKSFSSKLGGIIWEILLYDSSIHSVLLHILSMSTQLLEHSHGSYCHDLKDIEDIQLVLCCGFDIVFYMLSNLPEREKKSKRMLRRVGSKSAFRYYGFVVLVKTIAFRHSCNIIDVLSEFSQPSIEMRTCIIFHLQLAFIKILSQSHYACSNSEDNNRTSNKPWDTDNTDIFLKAIQVAAARVFSMLCFTAYKAQPQLMENAYFVVNGSEIWRLQTSISCILDEVDKVNEVVAIFNLLSSAARYQAQRADVALVWLRVHLPGEQSTRAQADSDNSAHEQSSKYFVLNPSGSNPRLVEQILGYIGRSTELMDRSPSILSGVLDLLKALWESGAQFIYILEKLRSSRTFWENLSCCIRAAFASYPIDSVETVDEKKSLRYCCLGTIFEIMSYELFLQGKLLTETKTSDPAPVGSKEQKEPSVAPCPSDIVLKWFDSTTMEDLVNHLSSNGYQNDLLHRAKVASCLCIIRLLTKLSSGDTGSLSFSLVKKIQLISSKLTHMCAGARTLLCGGPRIASTGNQVHWTHRRHGDRAQSTDANAFFGLGQVVTTPCICSSTVTICPSWLQMLIFMDEPNFLHDIWLLKLHIAPELEGRPITPGPFQELLCFLLEFKVFEHNPSEQLQKSFPAANGVSLFDVPHIRDELGLELWNHSDWKTYKEVAEKMLDIMHKANLMKCQVDAKLCALRSFITFLSVCTGTSSYKKFGLPGGGISITTTQSAVRCACKSLQSAVDSLPPEVDNSGVLFPPLSGQVELLLTITRILLDHAKQSKSSRHLYPVIVLLMKTSGASTSFLFNLMPSSPALKQPVKSLLVLLLSLFEFIYKKVDMKDGSEDVNIFGELSLLSMSLLPVLCKLAESREYFDLAIASMDIILKGFLPSNVWVPILQKHFRLQVILQKCQSGALLCTQVILNFLLTMGRTKDGAKILQSANIFAFIKVLLSQMSLDDSCLRNSLSTQTKDVKIWGLGLAIVSSLNHCMDDDISRNSVANSTISFLSGQVPLMSSYLSAQSVNTHQSKKRTLLQKSQTSLSALSLTENILTLLCILAKYHFPRDTGMKEVDSELREIIIHLLAFISRGSERTGDSPNWNLSFGCPPIIKEEMKLNEEPPLIRSKYGWFRFAASCTLSTPSVSGPPNAGLSLVIRDKNPADSDSMKQTRFTEMLAVQIYRIAFLIMKFLCSQAKEAVRRAEELEFLDLAHFPELPMPDILHGLQDQVVSIVTEVLEANVSTALNTETERVCQLLLVILETSLYMELCVSQSCGIRPVMGRFEDFSKGIKAMVHASEKHSSFKPLVRWNGSSHIIVDVAPDWVHIAEALGKAATPRTPLFVNFCANLFAKSVVPGMGIRKTGSSS</sequence>
<dbReference type="GO" id="GO:0017056">
    <property type="term" value="F:structural constituent of nuclear pore"/>
    <property type="evidence" value="ECO:0007669"/>
    <property type="project" value="InterPro"/>
</dbReference>